<dbReference type="SUPFAM" id="SSF53474">
    <property type="entry name" value="alpha/beta-Hydrolases"/>
    <property type="match status" value="1"/>
</dbReference>
<accession>A0A842HTT5</accession>
<reference evidence="1 2" key="1">
    <citation type="submission" date="2020-08" db="EMBL/GenBank/DDBJ databases">
        <title>Draft genome sequence of Parasphingopyxis sp. GrpM-11.</title>
        <authorList>
            <person name="Oh J."/>
            <person name="Roh D.-H."/>
        </authorList>
    </citation>
    <scope>NUCLEOTIDE SEQUENCE [LARGE SCALE GENOMIC DNA]</scope>
    <source>
        <strain evidence="1 2">GrpM-11</strain>
    </source>
</reference>
<proteinExistence type="predicted"/>
<sequence length="347" mass="37219">MQQKPRPLPLFLELLRSETAASPERLDAALKGVKAYQQAKRPPPPPAMPVVAEAGRARLIDYGGAGDTERPRAVFIPSLINPPGILDLALDNSLLRWLSTQGVRPYLVDWGAPAPGESDLSIGGHVEEILLPLLDTLDASYHLAGYCLGGTMAAGAAALRPPLSLTMIAAPWRFAGFPDEARQGLTDLWTSARPLAEELGALPMEVLQTAFWRLDPARTVGKFEMFGRIDPASAKARAFVALEDWANDGPPLTLGAGRELVEDLFRKDVTGKGDWRVGGEMVDPAALPCPVLDIVSTTDRIVPEATAARTGTVRTLAQGHVGMVVGGKGREALWQPLAEWLSQVQHG</sequence>
<comment type="caution">
    <text evidence="1">The sequence shown here is derived from an EMBL/GenBank/DDBJ whole genome shotgun (WGS) entry which is preliminary data.</text>
</comment>
<dbReference type="PANTHER" id="PTHR36837">
    <property type="entry name" value="POLY(3-HYDROXYALKANOATE) POLYMERASE SUBUNIT PHAC"/>
    <property type="match status" value="1"/>
</dbReference>
<keyword evidence="1" id="KW-0378">Hydrolase</keyword>
<evidence type="ECO:0000313" key="2">
    <source>
        <dbReference type="Proteomes" id="UP000564378"/>
    </source>
</evidence>
<organism evidence="1 2">
    <name type="scientific">Parasphingopyxis marina</name>
    <dbReference type="NCBI Taxonomy" id="2761622"/>
    <lineage>
        <taxon>Bacteria</taxon>
        <taxon>Pseudomonadati</taxon>
        <taxon>Pseudomonadota</taxon>
        <taxon>Alphaproteobacteria</taxon>
        <taxon>Sphingomonadales</taxon>
        <taxon>Sphingomonadaceae</taxon>
        <taxon>Parasphingopyxis</taxon>
    </lineage>
</organism>
<name>A0A842HTT5_9SPHN</name>
<dbReference type="PANTHER" id="PTHR36837:SF2">
    <property type="entry name" value="POLY(3-HYDROXYALKANOATE) POLYMERASE SUBUNIT PHAC"/>
    <property type="match status" value="1"/>
</dbReference>
<dbReference type="GO" id="GO:0016787">
    <property type="term" value="F:hydrolase activity"/>
    <property type="evidence" value="ECO:0007669"/>
    <property type="project" value="UniProtKB-KW"/>
</dbReference>
<keyword evidence="2" id="KW-1185">Reference proteome</keyword>
<dbReference type="Proteomes" id="UP000564378">
    <property type="component" value="Unassembled WGS sequence"/>
</dbReference>
<dbReference type="EMBL" id="JACJVJ010000001">
    <property type="protein sequence ID" value="MBC2777348.1"/>
    <property type="molecule type" value="Genomic_DNA"/>
</dbReference>
<dbReference type="AlphaFoldDB" id="A0A842HTT5"/>
<dbReference type="Gene3D" id="3.40.50.1820">
    <property type="entry name" value="alpha/beta hydrolase"/>
    <property type="match status" value="1"/>
</dbReference>
<evidence type="ECO:0000313" key="1">
    <source>
        <dbReference type="EMBL" id="MBC2777348.1"/>
    </source>
</evidence>
<dbReference type="InterPro" id="IPR051321">
    <property type="entry name" value="PHA/PHB_synthase"/>
</dbReference>
<dbReference type="InterPro" id="IPR029058">
    <property type="entry name" value="AB_hydrolase_fold"/>
</dbReference>
<gene>
    <name evidence="1" type="ORF">H6P80_06915</name>
</gene>
<protein>
    <submittedName>
        <fullName evidence="1">Alpha/beta hydrolase</fullName>
    </submittedName>
</protein>